<keyword evidence="3" id="KW-0285">Flavoprotein</keyword>
<dbReference type="InterPro" id="IPR016166">
    <property type="entry name" value="FAD-bd_PCMH"/>
</dbReference>
<keyword evidence="8" id="KW-1185">Reference proteome</keyword>
<dbReference type="InterPro" id="IPR012951">
    <property type="entry name" value="BBE"/>
</dbReference>
<dbReference type="PANTHER" id="PTHR42973:SF39">
    <property type="entry name" value="FAD-BINDING PCMH-TYPE DOMAIN-CONTAINING PROTEIN"/>
    <property type="match status" value="1"/>
</dbReference>
<dbReference type="Gene3D" id="3.30.465.10">
    <property type="match status" value="1"/>
</dbReference>
<dbReference type="InterPro" id="IPR036318">
    <property type="entry name" value="FAD-bd_PCMH-like_sf"/>
</dbReference>
<dbReference type="Gene3D" id="3.40.462.20">
    <property type="match status" value="1"/>
</dbReference>
<dbReference type="SUPFAM" id="SSF56176">
    <property type="entry name" value="FAD-binding/transporter-associated domain-like"/>
    <property type="match status" value="1"/>
</dbReference>
<proteinExistence type="inferred from homology"/>
<comment type="cofactor">
    <cofactor evidence="1">
        <name>FAD</name>
        <dbReference type="ChEBI" id="CHEBI:57692"/>
    </cofactor>
</comment>
<dbReference type="InterPro" id="IPR016167">
    <property type="entry name" value="FAD-bd_PCMH_sub1"/>
</dbReference>
<comment type="similarity">
    <text evidence="2">Belongs to the oxygen-dependent FAD-linked oxidoreductase family.</text>
</comment>
<evidence type="ECO:0000256" key="5">
    <source>
        <dbReference type="ARBA" id="ARBA00023002"/>
    </source>
</evidence>
<comment type="caution">
    <text evidence="7">The sequence shown here is derived from an EMBL/GenBank/DDBJ whole genome shotgun (WGS) entry which is preliminary data.</text>
</comment>
<evidence type="ECO:0000313" key="8">
    <source>
        <dbReference type="Proteomes" id="UP001589609"/>
    </source>
</evidence>
<keyword evidence="5" id="KW-0560">Oxidoreductase</keyword>
<protein>
    <submittedName>
        <fullName evidence="7">FAD-binding oxidoreductase</fullName>
    </submittedName>
</protein>
<dbReference type="PROSITE" id="PS51387">
    <property type="entry name" value="FAD_PCMH"/>
    <property type="match status" value="1"/>
</dbReference>
<dbReference type="Pfam" id="PF01565">
    <property type="entry name" value="FAD_binding_4"/>
    <property type="match status" value="1"/>
</dbReference>
<dbReference type="InterPro" id="IPR050416">
    <property type="entry name" value="FAD-linked_Oxidoreductase"/>
</dbReference>
<gene>
    <name evidence="7" type="ORF">ACFFMS_30410</name>
</gene>
<evidence type="ECO:0000313" key="7">
    <source>
        <dbReference type="EMBL" id="MFB9762542.1"/>
    </source>
</evidence>
<dbReference type="Gene3D" id="3.30.43.10">
    <property type="entry name" value="Uridine Diphospho-n-acetylenolpyruvylglucosamine Reductase, domain 2"/>
    <property type="match status" value="1"/>
</dbReference>
<evidence type="ECO:0000256" key="3">
    <source>
        <dbReference type="ARBA" id="ARBA00022630"/>
    </source>
</evidence>
<accession>A0ABV5WPL9</accession>
<dbReference type="InterPro" id="IPR016169">
    <property type="entry name" value="FAD-bd_PCMH_sub2"/>
</dbReference>
<evidence type="ECO:0000256" key="2">
    <source>
        <dbReference type="ARBA" id="ARBA00005466"/>
    </source>
</evidence>
<dbReference type="InterPro" id="IPR006094">
    <property type="entry name" value="Oxid_FAD_bind_N"/>
</dbReference>
<evidence type="ECO:0000256" key="1">
    <source>
        <dbReference type="ARBA" id="ARBA00001974"/>
    </source>
</evidence>
<evidence type="ECO:0000256" key="4">
    <source>
        <dbReference type="ARBA" id="ARBA00022827"/>
    </source>
</evidence>
<evidence type="ECO:0000259" key="6">
    <source>
        <dbReference type="PROSITE" id="PS51387"/>
    </source>
</evidence>
<keyword evidence="4" id="KW-0274">FAD</keyword>
<dbReference type="RefSeq" id="WP_379952440.1">
    <property type="nucleotide sequence ID" value="NZ_JBHMAF010000198.1"/>
</dbReference>
<reference evidence="7 8" key="1">
    <citation type="submission" date="2024-09" db="EMBL/GenBank/DDBJ databases">
        <authorList>
            <person name="Sun Q."/>
            <person name="Mori K."/>
        </authorList>
    </citation>
    <scope>NUCLEOTIDE SEQUENCE [LARGE SCALE GENOMIC DNA]</scope>
    <source>
        <strain evidence="7 8">JCM 11201</strain>
    </source>
</reference>
<organism evidence="7 8">
    <name type="scientific">Ectobacillus funiculus</name>
    <dbReference type="NCBI Taxonomy" id="137993"/>
    <lineage>
        <taxon>Bacteria</taxon>
        <taxon>Bacillati</taxon>
        <taxon>Bacillota</taxon>
        <taxon>Bacilli</taxon>
        <taxon>Bacillales</taxon>
        <taxon>Bacillaceae</taxon>
        <taxon>Ectobacillus</taxon>
    </lineage>
</organism>
<feature type="domain" description="FAD-binding PCMH-type" evidence="6">
    <location>
        <begin position="39"/>
        <end position="210"/>
    </location>
</feature>
<name>A0ABV5WPL9_9BACI</name>
<dbReference type="EMBL" id="JBHMAF010000198">
    <property type="protein sequence ID" value="MFB9762542.1"/>
    <property type="molecule type" value="Genomic_DNA"/>
</dbReference>
<sequence length="456" mass="50534">MSRDKKSIRWKKEPELTGRIVVPSDLEYNEARKEFNSFFNKFPLVIVFAQNTQDVANAVLWARYRDVPIRIRSGRHSYEGLSVVNAGIVIDVSEMNQVEIDHKLGTVTVQTGLCDFALYETLGSEGVMVPGGLCPTTGIAGLTLGGGQSIVARSLGLTCDNLLGLEMVNANGRVLRADADHNADLFWASRGGGGGNFGICTTFRFRTHRIDTVAYANISWDLSDLEPVLRTWQDYTAPDADKRLTPLLTIVSGQESLLVMQGVFLGSAAKLRQLLQPLLRAGTPQQVFIEEIPWLEAVERIADTQPDSEPFKSVGPFVNQLLPDKGIDIIRNFINKPPASSVSVSVLLHGLGGAVAKVPSNATAYFYRKALYNLSIWSTWSSPEGAAPGIRWVEEFRKAMLPFTQGIYVNTPDLSIENWPKAYYGSNFTRLTQVKAKYDPENIFKFPQSIPPARYW</sequence>
<dbReference type="Proteomes" id="UP001589609">
    <property type="component" value="Unassembled WGS sequence"/>
</dbReference>
<dbReference type="Pfam" id="PF08031">
    <property type="entry name" value="BBE"/>
    <property type="match status" value="1"/>
</dbReference>
<dbReference type="PANTHER" id="PTHR42973">
    <property type="entry name" value="BINDING OXIDOREDUCTASE, PUTATIVE (AFU_ORTHOLOGUE AFUA_1G17690)-RELATED"/>
    <property type="match status" value="1"/>
</dbReference>